<dbReference type="InterPro" id="IPR046580">
    <property type="entry name" value="DUF6640"/>
</dbReference>
<evidence type="ECO:0008006" key="4">
    <source>
        <dbReference type="Google" id="ProtNLM"/>
    </source>
</evidence>
<evidence type="ECO:0000313" key="2">
    <source>
        <dbReference type="EMBL" id="RAZ76776.1"/>
    </source>
</evidence>
<dbReference type="Pfam" id="PF20345">
    <property type="entry name" value="DUF6640"/>
    <property type="match status" value="1"/>
</dbReference>
<dbReference type="RefSeq" id="WP_112223941.1">
    <property type="nucleotide sequence ID" value="NZ_CP196859.1"/>
</dbReference>
<dbReference type="Proteomes" id="UP000251002">
    <property type="component" value="Unassembled WGS sequence"/>
</dbReference>
<accession>A0A365KUC6</accession>
<keyword evidence="3" id="KW-1185">Reference proteome</keyword>
<dbReference type="AlphaFoldDB" id="A0A365KUC6"/>
<evidence type="ECO:0000256" key="1">
    <source>
        <dbReference type="SAM" id="Phobius"/>
    </source>
</evidence>
<reference evidence="2 3" key="1">
    <citation type="submission" date="2018-06" db="EMBL/GenBank/DDBJ databases">
        <title>The draft genome sequences of strains SCU63 and S1.</title>
        <authorList>
            <person name="Gan L."/>
        </authorList>
    </citation>
    <scope>NUCLEOTIDE SEQUENCE [LARGE SCALE GENOMIC DNA]</scope>
    <source>
        <strain evidence="2 3">SCU63</strain>
    </source>
</reference>
<sequence length="164" mass="18336">MPDKKLQLRTEHRKARPAPVQQKQIIPTGKLLLVTVAGLTTVGGFIADWNKTHLFNPNWPPHAKFHDAMSITIATFLGGAGMYLLLRKGEYLQRDTQMAAMLPAFFWASQGISFAFPGAKGLESEFPELVPRIKGVWLNEKFVAIAMLSLTGIGYTLERQRQND</sequence>
<feature type="transmembrane region" description="Helical" evidence="1">
    <location>
        <begin position="69"/>
        <end position="86"/>
    </location>
</feature>
<proteinExistence type="predicted"/>
<keyword evidence="1" id="KW-0812">Transmembrane</keyword>
<protein>
    <recommendedName>
        <fullName evidence="4">Acetyltransferase</fullName>
    </recommendedName>
</protein>
<feature type="transmembrane region" description="Helical" evidence="1">
    <location>
        <begin position="31"/>
        <end position="49"/>
    </location>
</feature>
<comment type="caution">
    <text evidence="2">The sequence shown here is derived from an EMBL/GenBank/DDBJ whole genome shotgun (WGS) entry which is preliminary data.</text>
</comment>
<keyword evidence="1" id="KW-1133">Transmembrane helix</keyword>
<evidence type="ECO:0000313" key="3">
    <source>
        <dbReference type="Proteomes" id="UP000251002"/>
    </source>
</evidence>
<dbReference type="EMBL" id="QLZR01000004">
    <property type="protein sequence ID" value="RAZ76776.1"/>
    <property type="molecule type" value="Genomic_DNA"/>
</dbReference>
<name>A0A365KUC6_9BACL</name>
<gene>
    <name evidence="2" type="ORF">DP120_12155</name>
</gene>
<organism evidence="2 3">
    <name type="scientific">Planococcus halotolerans</name>
    <dbReference type="NCBI Taxonomy" id="2233542"/>
    <lineage>
        <taxon>Bacteria</taxon>
        <taxon>Bacillati</taxon>
        <taxon>Bacillota</taxon>
        <taxon>Bacilli</taxon>
        <taxon>Bacillales</taxon>
        <taxon>Caryophanaceae</taxon>
        <taxon>Planococcus</taxon>
    </lineage>
</organism>
<keyword evidence="1" id="KW-0472">Membrane</keyword>